<name>A0A1I5LSS2_9ACTN</name>
<organism evidence="2 3">
    <name type="scientific">Actinomadura madurae</name>
    <dbReference type="NCBI Taxonomy" id="1993"/>
    <lineage>
        <taxon>Bacteria</taxon>
        <taxon>Bacillati</taxon>
        <taxon>Actinomycetota</taxon>
        <taxon>Actinomycetes</taxon>
        <taxon>Streptosporangiales</taxon>
        <taxon>Thermomonosporaceae</taxon>
        <taxon>Actinomadura</taxon>
    </lineage>
</organism>
<dbReference type="Proteomes" id="UP000183413">
    <property type="component" value="Unassembled WGS sequence"/>
</dbReference>
<keyword evidence="3" id="KW-1185">Reference proteome</keyword>
<evidence type="ECO:0000313" key="3">
    <source>
        <dbReference type="Proteomes" id="UP000183413"/>
    </source>
</evidence>
<feature type="region of interest" description="Disordered" evidence="1">
    <location>
        <begin position="1"/>
        <end position="20"/>
    </location>
</feature>
<evidence type="ECO:0000313" key="2">
    <source>
        <dbReference type="EMBL" id="SFP00305.1"/>
    </source>
</evidence>
<feature type="compositionally biased region" description="Pro residues" evidence="1">
    <location>
        <begin position="1"/>
        <end position="10"/>
    </location>
</feature>
<reference evidence="2 3" key="1">
    <citation type="submission" date="2016-10" db="EMBL/GenBank/DDBJ databases">
        <authorList>
            <person name="de Groot N.N."/>
        </authorList>
    </citation>
    <scope>NUCLEOTIDE SEQUENCE [LARGE SCALE GENOMIC DNA]</scope>
    <source>
        <strain evidence="2 3">DSM 43067</strain>
    </source>
</reference>
<dbReference type="AlphaFoldDB" id="A0A1I5LSS2"/>
<evidence type="ECO:0000256" key="1">
    <source>
        <dbReference type="SAM" id="MobiDB-lite"/>
    </source>
</evidence>
<accession>A0A1I5LSS2</accession>
<gene>
    <name evidence="2" type="ORF">SAMN04489713_1115</name>
</gene>
<dbReference type="InParanoid" id="A0A1I5LSS2"/>
<sequence length="142" mass="15363">MVAWTPPPSPIGAVPAPGGAARGEAEAARRVLIPPDALAAPPRPFTARRLLNRLARALRRRGWTVERRYTETLPMLRMRFAEVASLGESVTVVGGDGGWWYRSSTGELLAPCSDVDRAALRVTTSLDRWIAAADSAWRTDGA</sequence>
<dbReference type="EMBL" id="FOVH01000011">
    <property type="protein sequence ID" value="SFP00305.1"/>
    <property type="molecule type" value="Genomic_DNA"/>
</dbReference>
<protein>
    <submittedName>
        <fullName evidence="2">Uncharacterized protein</fullName>
    </submittedName>
</protein>
<proteinExistence type="predicted"/>